<name>A0A4S3JI07_9EURO</name>
<dbReference type="Proteomes" id="UP000308092">
    <property type="component" value="Unassembled WGS sequence"/>
</dbReference>
<reference evidence="1 2" key="1">
    <citation type="submission" date="2019-03" db="EMBL/GenBank/DDBJ databases">
        <title>The genome sequence of a newly discovered highly antifungal drug resistant Aspergillus species, Aspergillus tanneri NIH 1004.</title>
        <authorList>
            <person name="Mounaud S."/>
            <person name="Singh I."/>
            <person name="Joardar V."/>
            <person name="Pakala S."/>
            <person name="Pakala S."/>
            <person name="Venepally P."/>
            <person name="Hoover J."/>
            <person name="Nierman W."/>
            <person name="Chung J."/>
            <person name="Losada L."/>
        </authorList>
    </citation>
    <scope>NUCLEOTIDE SEQUENCE [LARGE SCALE GENOMIC DNA]</scope>
    <source>
        <strain evidence="1 2">NIH1004</strain>
    </source>
</reference>
<dbReference type="AlphaFoldDB" id="A0A4S3JI07"/>
<dbReference type="VEuPathDB" id="FungiDB:EYZ11_005413"/>
<comment type="caution">
    <text evidence="1">The sequence shown here is derived from an EMBL/GenBank/DDBJ whole genome shotgun (WGS) entry which is preliminary data.</text>
</comment>
<evidence type="ECO:0000313" key="2">
    <source>
        <dbReference type="Proteomes" id="UP000308092"/>
    </source>
</evidence>
<gene>
    <name evidence="1" type="ORF">EYZ11_005413</name>
</gene>
<organism evidence="1 2">
    <name type="scientific">Aspergillus tanneri</name>
    <dbReference type="NCBI Taxonomy" id="1220188"/>
    <lineage>
        <taxon>Eukaryota</taxon>
        <taxon>Fungi</taxon>
        <taxon>Dikarya</taxon>
        <taxon>Ascomycota</taxon>
        <taxon>Pezizomycotina</taxon>
        <taxon>Eurotiomycetes</taxon>
        <taxon>Eurotiomycetidae</taxon>
        <taxon>Eurotiales</taxon>
        <taxon>Aspergillaceae</taxon>
        <taxon>Aspergillus</taxon>
        <taxon>Aspergillus subgen. Circumdati</taxon>
    </lineage>
</organism>
<accession>A0A4S3JI07</accession>
<keyword evidence="2" id="KW-1185">Reference proteome</keyword>
<proteinExistence type="predicted"/>
<dbReference type="EMBL" id="SOSA01000172">
    <property type="protein sequence ID" value="THC95129.1"/>
    <property type="molecule type" value="Genomic_DNA"/>
</dbReference>
<evidence type="ECO:0000313" key="1">
    <source>
        <dbReference type="EMBL" id="THC95129.1"/>
    </source>
</evidence>
<sequence length="28" mass="2925">MVQVFNFLTNLPNPPAVSKSGNPPALAT</sequence>
<protein>
    <submittedName>
        <fullName evidence="1">Uncharacterized protein</fullName>
    </submittedName>
</protein>